<feature type="region of interest" description="Disordered" evidence="1">
    <location>
        <begin position="1"/>
        <end position="61"/>
    </location>
</feature>
<sequence length="966" mass="104265">MSRARSPETGRDICLRRHGRHAVLPDRRSRGPHDRQSSETEHPQRCCRRSGRPPARNAQPCRNQAMKRILIPFLLLPLLDAGSNVLGQTRSDYDAFGITDDSEAAPPPAAADAPREKTAPAELSASHVDSGAAETATNIPVPSDWIAFSLANATAHVPPDWALVEDRDRSKLYFNGDMKTHAGMMFGLSLDQEKRLVPKDAKIASDRQVLIGGLPFRRLEMSFKLDRNTTAEAIVLISADPVEGNEHLVAHGMAINVPLAPRRAEIERLLSGVQIAATTAPASTQGTALGGLVNYDMPDDWVVNEGGSDDAISFWPRIYSGRISFYRGHAVTGPQGAESEIPPGTAAKKAVIFNQFSDFYSWPVNSRDFQVGAALLGGRTDYYRLLDCVDGDRVGIAISGAQEFFDGPDYEAAIAAITFDPSGMLGSCGSGDASAGQKPPVQAQAAPATVPAGSTPQLQAFRPAPEPETQSGPPAQAVRVSAIDVEGVTFLLPEDWKASYDKPDNKIFESPDGKWSLLAFWWFPDEPLLGYDDITGVDNVIIDHEPVTRISHVFPGNRLSIQNVTERARGDKKRFIFTLEGTDASEDDLAALHNWFIASLHLQGGFDPAKRVEPVPGKPVPGTAADASPSVPAVSPDGNAVVGAAPHRFSFADGLQGWTGDHAVLSVQPSGGPDDTGVLEAFCAGDGVNGYMVAPDTLLGDWSAIGGLRLSVRTGTGTYVDPYSFGGRGDIHIESNGKSASIAFPSVPGRNWQTEEVSFLMPGWRLKGTTSIAEILADVTALHIRVEYLSGDATAWVSSIELLPANSTAGVSETLPEAPAGSQSTTAPIEAWQQYVNDRFGTHIEYPSGLFRALPPPQNGDGRTFAAPDKNAQFFVFGQFNYDNLDARGLMARDRRLGNYDQVTYSKVGHSYYVLSGYRDGGIFYRKAIMDRIAETVHVFEITYPTAAREEFDPIVRRMAESFGHP</sequence>
<accession>A0A926S601</accession>
<dbReference type="Proteomes" id="UP000598467">
    <property type="component" value="Unassembled WGS sequence"/>
</dbReference>
<feature type="region of interest" description="Disordered" evidence="1">
    <location>
        <begin position="97"/>
        <end position="131"/>
    </location>
</feature>
<feature type="compositionally biased region" description="Low complexity" evidence="1">
    <location>
        <begin position="439"/>
        <end position="452"/>
    </location>
</feature>
<feature type="compositionally biased region" description="Basic and acidic residues" evidence="1">
    <location>
        <begin position="23"/>
        <end position="44"/>
    </location>
</feature>
<protein>
    <submittedName>
        <fullName evidence="2">Uncharacterized protein</fullName>
    </submittedName>
</protein>
<dbReference type="RefSeq" id="WP_190290617.1">
    <property type="nucleotide sequence ID" value="NZ_JABFCZ010000006.1"/>
</dbReference>
<evidence type="ECO:0000313" key="2">
    <source>
        <dbReference type="EMBL" id="MBD1545947.1"/>
    </source>
</evidence>
<reference evidence="2" key="1">
    <citation type="submission" date="2020-05" db="EMBL/GenBank/DDBJ databases">
        <title>Identification of trans-AT polyketide cluster in two marine bacteria, producers of a novel glutaramide-containing polyketide sesbanimide D and analogs.</title>
        <authorList>
            <person name="Kacar D."/>
            <person name="Rodriguez P."/>
            <person name="Canedo L."/>
            <person name="Gonzalez E."/>
            <person name="Galan B."/>
            <person name="De La Calle F."/>
            <person name="Garcia J.L."/>
        </authorList>
    </citation>
    <scope>NUCLEOTIDE SEQUENCE</scope>
    <source>
        <strain evidence="2">PHM038</strain>
    </source>
</reference>
<feature type="region of interest" description="Disordered" evidence="1">
    <location>
        <begin position="429"/>
        <end position="475"/>
    </location>
</feature>
<feature type="compositionally biased region" description="Basic and acidic residues" evidence="1">
    <location>
        <begin position="1"/>
        <end position="15"/>
    </location>
</feature>
<dbReference type="EMBL" id="JABFCZ010000006">
    <property type="protein sequence ID" value="MBD1545947.1"/>
    <property type="molecule type" value="Genomic_DNA"/>
</dbReference>
<proteinExistence type="predicted"/>
<evidence type="ECO:0000313" key="3">
    <source>
        <dbReference type="Proteomes" id="UP000598467"/>
    </source>
</evidence>
<name>A0A926S601_9HYPH</name>
<organism evidence="2 3">
    <name type="scientific">Roseibium aggregatum</name>
    <dbReference type="NCBI Taxonomy" id="187304"/>
    <lineage>
        <taxon>Bacteria</taxon>
        <taxon>Pseudomonadati</taxon>
        <taxon>Pseudomonadota</taxon>
        <taxon>Alphaproteobacteria</taxon>
        <taxon>Hyphomicrobiales</taxon>
        <taxon>Stappiaceae</taxon>
        <taxon>Roseibium</taxon>
    </lineage>
</organism>
<gene>
    <name evidence="2" type="ORF">HK439_06710</name>
</gene>
<dbReference type="AlphaFoldDB" id="A0A926S601"/>
<evidence type="ECO:0000256" key="1">
    <source>
        <dbReference type="SAM" id="MobiDB-lite"/>
    </source>
</evidence>
<comment type="caution">
    <text evidence="2">The sequence shown here is derived from an EMBL/GenBank/DDBJ whole genome shotgun (WGS) entry which is preliminary data.</text>
</comment>